<keyword evidence="4 9" id="KW-0418">Kinase</keyword>
<proteinExistence type="predicted"/>
<dbReference type="InterPro" id="IPR036890">
    <property type="entry name" value="HATPase_C_sf"/>
</dbReference>
<sequence>MNRRTRADVPNAHSPNIGVTARSWWRTRPVRRHAAAVLVVMLLVGVLLGWRCTVRATEQAEQAAADQVRATALALAVPLTSADITGDSGWMTRFARIVEPRLASGDILTVHIWRRIDQSTGQIYWSTDEARSGSVVPLGGAAVALDTGEPVVDRLDDGRQSEGPPLPNLYEIYLPFTDRTGASYVLEIYQPVHDFEAIRSALLRDWLPIPILGVLLVGAVTFPLSLRLARAVAVAERDRALFADQALKARAEEHRRMAERLHERTVQDLAAARLILEGVRDLPADIEVGVALDQANKLLAGDIQDLRTLLSTGEATEWQADDLASALTGWVNALPTPELVRLELPTHSLCLADPDVAVVFRVVKESVRNAVKHAQATRIDVRVARDQTGGLSAEVHDDGVGCDPVAKTRSTGLGLQLMRHATAAAGGSLRVDSTPGAGTTVQLSLPRSSAGAATTTPQKWGSSST</sequence>
<dbReference type="STRING" id="1032480.MLP_24010"/>
<evidence type="ECO:0000313" key="10">
    <source>
        <dbReference type="Proteomes" id="UP000007947"/>
    </source>
</evidence>
<feature type="region of interest" description="Disordered" evidence="6">
    <location>
        <begin position="428"/>
        <end position="465"/>
    </location>
</feature>
<dbReference type="InterPro" id="IPR004358">
    <property type="entry name" value="Sig_transdc_His_kin-like_C"/>
</dbReference>
<dbReference type="InterPro" id="IPR050482">
    <property type="entry name" value="Sensor_HK_TwoCompSys"/>
</dbReference>
<keyword evidence="7" id="KW-1133">Transmembrane helix</keyword>
<evidence type="ECO:0000256" key="2">
    <source>
        <dbReference type="ARBA" id="ARBA00012438"/>
    </source>
</evidence>
<evidence type="ECO:0000256" key="1">
    <source>
        <dbReference type="ARBA" id="ARBA00000085"/>
    </source>
</evidence>
<dbReference type="HOGENOM" id="CLU_587691_0_0_11"/>
<dbReference type="PANTHER" id="PTHR24421:SF10">
    <property type="entry name" value="NITRATE_NITRITE SENSOR PROTEIN NARQ"/>
    <property type="match status" value="1"/>
</dbReference>
<accession>F5XFK8</accession>
<keyword evidence="7" id="KW-0472">Membrane</keyword>
<dbReference type="AlphaFoldDB" id="F5XFK8"/>
<gene>
    <name evidence="9" type="ordered locus">MLP_24010</name>
</gene>
<dbReference type="EMBL" id="AP012204">
    <property type="protein sequence ID" value="BAK35415.1"/>
    <property type="molecule type" value="Genomic_DNA"/>
</dbReference>
<evidence type="ECO:0000256" key="3">
    <source>
        <dbReference type="ARBA" id="ARBA00022679"/>
    </source>
</evidence>
<dbReference type="Pfam" id="PF02518">
    <property type="entry name" value="HATPase_c"/>
    <property type="match status" value="1"/>
</dbReference>
<keyword evidence="7" id="KW-0812">Transmembrane</keyword>
<dbReference type="PRINTS" id="PR00344">
    <property type="entry name" value="BCTRLSENSOR"/>
</dbReference>
<evidence type="ECO:0000256" key="5">
    <source>
        <dbReference type="ARBA" id="ARBA00023012"/>
    </source>
</evidence>
<reference evidence="9 10" key="1">
    <citation type="submission" date="2011-05" db="EMBL/GenBank/DDBJ databases">
        <title>Whole genome sequence of Microlunatus phosphovorus NM-1.</title>
        <authorList>
            <person name="Hosoyama A."/>
            <person name="Sasaki K."/>
            <person name="Harada T."/>
            <person name="Igarashi R."/>
            <person name="Kawakoshi A."/>
            <person name="Sasagawa M."/>
            <person name="Fukada J."/>
            <person name="Nakamura S."/>
            <person name="Katano Y."/>
            <person name="Hanada S."/>
            <person name="Kamagata Y."/>
            <person name="Nakamura N."/>
            <person name="Yamazaki S."/>
            <person name="Fujita N."/>
        </authorList>
    </citation>
    <scope>NUCLEOTIDE SEQUENCE [LARGE SCALE GENOMIC DNA]</scope>
    <source>
        <strain evidence="10">ATCC 700054 / DSM 10555 / JCM 9379 / NBRC 101784 / NCIMB 13414 / VKM Ac-1990 / NM-1</strain>
    </source>
</reference>
<name>F5XFK8_MICPN</name>
<dbReference type="KEGG" id="mph:MLP_24010"/>
<dbReference type="SMART" id="SM00387">
    <property type="entry name" value="HATPase_c"/>
    <property type="match status" value="1"/>
</dbReference>
<comment type="catalytic activity">
    <reaction evidence="1">
        <text>ATP + protein L-histidine = ADP + protein N-phospho-L-histidine.</text>
        <dbReference type="EC" id="2.7.13.3"/>
    </reaction>
</comment>
<dbReference type="RefSeq" id="WP_013863285.1">
    <property type="nucleotide sequence ID" value="NC_015635.1"/>
</dbReference>
<evidence type="ECO:0000256" key="4">
    <source>
        <dbReference type="ARBA" id="ARBA00022777"/>
    </source>
</evidence>
<feature type="domain" description="Histidine kinase" evidence="8">
    <location>
        <begin position="361"/>
        <end position="449"/>
    </location>
</feature>
<evidence type="ECO:0000256" key="7">
    <source>
        <dbReference type="SAM" id="Phobius"/>
    </source>
</evidence>
<dbReference type="GO" id="GO:0004673">
    <property type="term" value="F:protein histidine kinase activity"/>
    <property type="evidence" value="ECO:0007669"/>
    <property type="project" value="UniProtKB-EC"/>
</dbReference>
<keyword evidence="10" id="KW-1185">Reference proteome</keyword>
<dbReference type="CDD" id="cd16917">
    <property type="entry name" value="HATPase_UhpB-NarQ-NarX-like"/>
    <property type="match status" value="1"/>
</dbReference>
<organism evidence="9 10">
    <name type="scientific">Microlunatus phosphovorus (strain ATCC 700054 / DSM 10555 / JCM 9379 / NBRC 101784 / NCIMB 13414 / VKM Ac-1990 / NM-1)</name>
    <dbReference type="NCBI Taxonomy" id="1032480"/>
    <lineage>
        <taxon>Bacteria</taxon>
        <taxon>Bacillati</taxon>
        <taxon>Actinomycetota</taxon>
        <taxon>Actinomycetes</taxon>
        <taxon>Propionibacteriales</taxon>
        <taxon>Propionibacteriaceae</taxon>
        <taxon>Microlunatus</taxon>
    </lineage>
</organism>
<dbReference type="eggNOG" id="COG4585">
    <property type="taxonomic scope" value="Bacteria"/>
</dbReference>
<dbReference type="PROSITE" id="PS50109">
    <property type="entry name" value="HIS_KIN"/>
    <property type="match status" value="1"/>
</dbReference>
<dbReference type="SUPFAM" id="SSF55874">
    <property type="entry name" value="ATPase domain of HSP90 chaperone/DNA topoisomerase II/histidine kinase"/>
    <property type="match status" value="1"/>
</dbReference>
<dbReference type="GO" id="GO:0000160">
    <property type="term" value="P:phosphorelay signal transduction system"/>
    <property type="evidence" value="ECO:0007669"/>
    <property type="project" value="UniProtKB-KW"/>
</dbReference>
<keyword evidence="5" id="KW-0902">Two-component regulatory system</keyword>
<dbReference type="InterPro" id="IPR005467">
    <property type="entry name" value="His_kinase_dom"/>
</dbReference>
<keyword evidence="3" id="KW-0808">Transferase</keyword>
<feature type="compositionally biased region" description="Polar residues" evidence="6">
    <location>
        <begin position="436"/>
        <end position="465"/>
    </location>
</feature>
<protein>
    <recommendedName>
        <fullName evidence="2">histidine kinase</fullName>
        <ecNumber evidence="2">2.7.13.3</ecNumber>
    </recommendedName>
</protein>
<dbReference type="Gene3D" id="3.30.565.10">
    <property type="entry name" value="Histidine kinase-like ATPase, C-terminal domain"/>
    <property type="match status" value="1"/>
</dbReference>
<evidence type="ECO:0000256" key="6">
    <source>
        <dbReference type="SAM" id="MobiDB-lite"/>
    </source>
</evidence>
<evidence type="ECO:0000313" key="9">
    <source>
        <dbReference type="EMBL" id="BAK35415.1"/>
    </source>
</evidence>
<dbReference type="PANTHER" id="PTHR24421">
    <property type="entry name" value="NITRATE/NITRITE SENSOR PROTEIN NARX-RELATED"/>
    <property type="match status" value="1"/>
</dbReference>
<dbReference type="InterPro" id="IPR003594">
    <property type="entry name" value="HATPase_dom"/>
</dbReference>
<dbReference type="OrthoDB" id="144293at2"/>
<feature type="transmembrane region" description="Helical" evidence="7">
    <location>
        <begin position="33"/>
        <end position="50"/>
    </location>
</feature>
<evidence type="ECO:0000259" key="8">
    <source>
        <dbReference type="PROSITE" id="PS50109"/>
    </source>
</evidence>
<dbReference type="EC" id="2.7.13.3" evidence="2"/>
<dbReference type="Proteomes" id="UP000007947">
    <property type="component" value="Chromosome"/>
</dbReference>